<feature type="non-terminal residue" evidence="2">
    <location>
        <position position="130"/>
    </location>
</feature>
<name>A0A6I3LP21_9FLAO</name>
<reference evidence="2 3" key="1">
    <citation type="submission" date="2019-11" db="EMBL/GenBank/DDBJ databases">
        <title>Genome of Strain BIT-d1.</title>
        <authorList>
            <person name="Yang Y."/>
        </authorList>
    </citation>
    <scope>NUCLEOTIDE SEQUENCE [LARGE SCALE GENOMIC DNA]</scope>
    <source>
        <strain evidence="2 3">BIT-d1</strain>
    </source>
</reference>
<keyword evidence="2" id="KW-0966">Cell projection</keyword>
<keyword evidence="3" id="KW-1185">Reference proteome</keyword>
<accession>A0A6I3LP21</accession>
<dbReference type="Gene3D" id="1.25.40.10">
    <property type="entry name" value="Tetratricopeptide repeat domain"/>
    <property type="match status" value="1"/>
</dbReference>
<sequence>MIRKIQKISFLVCLMLVGSMSIHAQQVKQKKADKEFEKLAYIDAIKVYETIADKGYVNQSILQKLGDSYYFNAKLIEANKWYTQLFESDYEDKDLSALGSEYYYRYAQSLRAVENYDKADQVMQEFSKME</sequence>
<keyword evidence="1" id="KW-0732">Signal</keyword>
<protein>
    <submittedName>
        <fullName evidence="2">Flagellar motor protein MotB</fullName>
    </submittedName>
</protein>
<dbReference type="EMBL" id="WMJX01000119">
    <property type="protein sequence ID" value="MTG99517.1"/>
    <property type="molecule type" value="Genomic_DNA"/>
</dbReference>
<organism evidence="2 3">
    <name type="scientific">Myroides albus</name>
    <dbReference type="NCBI Taxonomy" id="2562892"/>
    <lineage>
        <taxon>Bacteria</taxon>
        <taxon>Pseudomonadati</taxon>
        <taxon>Bacteroidota</taxon>
        <taxon>Flavobacteriia</taxon>
        <taxon>Flavobacteriales</taxon>
        <taxon>Flavobacteriaceae</taxon>
        <taxon>Myroides</taxon>
    </lineage>
</organism>
<feature type="signal peptide" evidence="1">
    <location>
        <begin position="1"/>
        <end position="24"/>
    </location>
</feature>
<comment type="caution">
    <text evidence="2">The sequence shown here is derived from an EMBL/GenBank/DDBJ whole genome shotgun (WGS) entry which is preliminary data.</text>
</comment>
<evidence type="ECO:0000313" key="3">
    <source>
        <dbReference type="Proteomes" id="UP000438760"/>
    </source>
</evidence>
<keyword evidence="2" id="KW-0282">Flagellum</keyword>
<dbReference type="AlphaFoldDB" id="A0A6I3LP21"/>
<keyword evidence="2" id="KW-0969">Cilium</keyword>
<evidence type="ECO:0000256" key="1">
    <source>
        <dbReference type="SAM" id="SignalP"/>
    </source>
</evidence>
<feature type="chain" id="PRO_5026214662" evidence="1">
    <location>
        <begin position="25"/>
        <end position="130"/>
    </location>
</feature>
<proteinExistence type="predicted"/>
<evidence type="ECO:0000313" key="2">
    <source>
        <dbReference type="EMBL" id="MTG99517.1"/>
    </source>
</evidence>
<dbReference type="Proteomes" id="UP000438760">
    <property type="component" value="Unassembled WGS sequence"/>
</dbReference>
<dbReference type="SUPFAM" id="SSF48452">
    <property type="entry name" value="TPR-like"/>
    <property type="match status" value="1"/>
</dbReference>
<dbReference type="InterPro" id="IPR011990">
    <property type="entry name" value="TPR-like_helical_dom_sf"/>
</dbReference>
<gene>
    <name evidence="2" type="ORF">GJV76_15580</name>
</gene>